<feature type="domain" description="FokI D3" evidence="2">
    <location>
        <begin position="33"/>
        <end position="84"/>
    </location>
</feature>
<dbReference type="EMBL" id="OENF01000039">
    <property type="protein sequence ID" value="SOS75245.1"/>
    <property type="molecule type" value="Genomic_DNA"/>
</dbReference>
<dbReference type="PROSITE" id="PS52050">
    <property type="entry name" value="WYL"/>
    <property type="match status" value="1"/>
</dbReference>
<sequence length="320" mass="37687">MENQSVSLIDKRNINNKKEEKIMKNNISKKIQRQITIINFLKTETKSSNAILQHLALKGHSKSTSTLSNDIKSLKESGFKIDDNTKGYYTLFFEECNELFSHFVKYQSMAIAYEKALQIPEKYMQYILFEPNALEFNLDIFSTIFDAIIKKVAVTFNHVNYKRNNAVKKYIFEPYVLKEFQNRWYVIGKTEKGYRTFSLDRISDLELTKNKIAINLERIEEKLRYTVGVSFNEETIKPIQIKLKINNSQKEYIKTTPIFKYQKITEENPDFFILSLFVGNSIELHQKILKYGHRIEVLEPLSLRKEIADEVTGLMKNYHL</sequence>
<reference evidence="5" key="1">
    <citation type="submission" date="2017-11" db="EMBL/GenBank/DDBJ databases">
        <authorList>
            <person name="Duchaud E."/>
        </authorList>
    </citation>
    <scope>NUCLEOTIDE SEQUENCE [LARGE SCALE GENOMIC DNA]</scope>
    <source>
        <strain evidence="5">Tenacibaculum sp. TNO020</strain>
    </source>
</reference>
<dbReference type="GeneID" id="86942379"/>
<evidence type="ECO:0000313" key="4">
    <source>
        <dbReference type="EMBL" id="SOS75245.1"/>
    </source>
</evidence>
<dbReference type="InterPro" id="IPR057727">
    <property type="entry name" value="WCX_dom"/>
</dbReference>
<dbReference type="InterPro" id="IPR051534">
    <property type="entry name" value="CBASS_pafABC_assoc_protein"/>
</dbReference>
<dbReference type="Pfam" id="PF25583">
    <property type="entry name" value="WCX"/>
    <property type="match status" value="1"/>
</dbReference>
<dbReference type="Pfam" id="PF13280">
    <property type="entry name" value="WYL"/>
    <property type="match status" value="1"/>
</dbReference>
<keyword evidence="5" id="KW-1185">Reference proteome</keyword>
<dbReference type="PANTHER" id="PTHR34580:SF9">
    <property type="entry name" value="SLL5097 PROTEIN"/>
    <property type="match status" value="1"/>
</dbReference>
<protein>
    <submittedName>
        <fullName evidence="4">Uncharacterized protein</fullName>
    </submittedName>
</protein>
<name>A0A2H1YIB6_9FLAO</name>
<gene>
    <name evidence="4" type="ORF">TNO020_440015</name>
</gene>
<proteinExistence type="predicted"/>
<accession>A0A2H1YIB6</accession>
<organism evidence="4 5">
    <name type="scientific">Tenacibaculum piscium</name>
    <dbReference type="NCBI Taxonomy" id="1458515"/>
    <lineage>
        <taxon>Bacteria</taxon>
        <taxon>Pseudomonadati</taxon>
        <taxon>Bacteroidota</taxon>
        <taxon>Flavobacteriia</taxon>
        <taxon>Flavobacteriales</taxon>
        <taxon>Flavobacteriaceae</taxon>
        <taxon>Tenacibaculum</taxon>
    </lineage>
</organism>
<evidence type="ECO:0000259" key="1">
    <source>
        <dbReference type="Pfam" id="PF13280"/>
    </source>
</evidence>
<evidence type="ECO:0000259" key="2">
    <source>
        <dbReference type="Pfam" id="PF16902"/>
    </source>
</evidence>
<dbReference type="InterPro" id="IPR031655">
    <property type="entry name" value="FokI_D3"/>
</dbReference>
<dbReference type="InterPro" id="IPR026881">
    <property type="entry name" value="WYL_dom"/>
</dbReference>
<evidence type="ECO:0000313" key="5">
    <source>
        <dbReference type="Proteomes" id="UP000234211"/>
    </source>
</evidence>
<evidence type="ECO:0000259" key="3">
    <source>
        <dbReference type="Pfam" id="PF25583"/>
    </source>
</evidence>
<feature type="domain" description="WCX" evidence="3">
    <location>
        <begin position="238"/>
        <end position="314"/>
    </location>
</feature>
<dbReference type="AlphaFoldDB" id="A0A2H1YIB6"/>
<feature type="domain" description="WYL" evidence="1">
    <location>
        <begin position="140"/>
        <end position="206"/>
    </location>
</feature>
<dbReference type="Pfam" id="PF16902">
    <property type="entry name" value="FokI_D3"/>
    <property type="match status" value="1"/>
</dbReference>
<dbReference type="OrthoDB" id="43316at2"/>
<dbReference type="PANTHER" id="PTHR34580">
    <property type="match status" value="1"/>
</dbReference>
<dbReference type="Proteomes" id="UP000234211">
    <property type="component" value="Unassembled WGS sequence"/>
</dbReference>
<dbReference type="RefSeq" id="WP_101917890.1">
    <property type="nucleotide sequence ID" value="NZ_JAFMUR010000001.1"/>
</dbReference>